<dbReference type="CDD" id="cd07035">
    <property type="entry name" value="TPP_PYR_POX_like"/>
    <property type="match status" value="1"/>
</dbReference>
<evidence type="ECO:0008006" key="10">
    <source>
        <dbReference type="Google" id="ProtNLM"/>
    </source>
</evidence>
<feature type="domain" description="Thiamine pyrophosphate enzyme TPP-binding" evidence="6">
    <location>
        <begin position="386"/>
        <end position="528"/>
    </location>
</feature>
<dbReference type="InterPro" id="IPR011766">
    <property type="entry name" value="TPP_enzyme_TPP-bd"/>
</dbReference>
<dbReference type="PANTHER" id="PTHR18968:SF167">
    <property type="entry name" value="ACETOLACTATE SYNTHASE LARGE SUBUNIT ILVB2-RELATED"/>
    <property type="match status" value="1"/>
</dbReference>
<dbReference type="GO" id="GO:0050660">
    <property type="term" value="F:flavin adenine dinucleotide binding"/>
    <property type="evidence" value="ECO:0007669"/>
    <property type="project" value="TreeGrafter"/>
</dbReference>
<evidence type="ECO:0000259" key="6">
    <source>
        <dbReference type="Pfam" id="PF02775"/>
    </source>
</evidence>
<dbReference type="Pfam" id="PF00205">
    <property type="entry name" value="TPP_enzyme_M"/>
    <property type="match status" value="1"/>
</dbReference>
<comment type="similarity">
    <text evidence="1 4">Belongs to the TPP enzyme family.</text>
</comment>
<evidence type="ECO:0000259" key="7">
    <source>
        <dbReference type="Pfam" id="PF02776"/>
    </source>
</evidence>
<dbReference type="GO" id="GO:0009097">
    <property type="term" value="P:isoleucine biosynthetic process"/>
    <property type="evidence" value="ECO:0007669"/>
    <property type="project" value="TreeGrafter"/>
</dbReference>
<dbReference type="GO" id="GO:0005948">
    <property type="term" value="C:acetolactate synthase complex"/>
    <property type="evidence" value="ECO:0007669"/>
    <property type="project" value="TreeGrafter"/>
</dbReference>
<dbReference type="InterPro" id="IPR029035">
    <property type="entry name" value="DHS-like_NAD/FAD-binding_dom"/>
</dbReference>
<dbReference type="InterPro" id="IPR000399">
    <property type="entry name" value="TPP-bd_CS"/>
</dbReference>
<dbReference type="GO" id="GO:0009099">
    <property type="term" value="P:L-valine biosynthetic process"/>
    <property type="evidence" value="ECO:0007669"/>
    <property type="project" value="TreeGrafter"/>
</dbReference>
<dbReference type="EMBL" id="QDDR01000004">
    <property type="protein sequence ID" value="PVE47873.1"/>
    <property type="molecule type" value="Genomic_DNA"/>
</dbReference>
<dbReference type="Pfam" id="PF02775">
    <property type="entry name" value="TPP_enzyme_C"/>
    <property type="match status" value="1"/>
</dbReference>
<dbReference type="InterPro" id="IPR012000">
    <property type="entry name" value="Thiamin_PyroP_enz_cen_dom"/>
</dbReference>
<gene>
    <name evidence="8" type="ORF">DDE23_10270</name>
</gene>
<evidence type="ECO:0000259" key="5">
    <source>
        <dbReference type="Pfam" id="PF00205"/>
    </source>
</evidence>
<dbReference type="PROSITE" id="PS00187">
    <property type="entry name" value="TPP_ENZYMES"/>
    <property type="match status" value="1"/>
</dbReference>
<organism evidence="8 9">
    <name type="scientific">Pararhodobacter aggregans</name>
    <dbReference type="NCBI Taxonomy" id="404875"/>
    <lineage>
        <taxon>Bacteria</taxon>
        <taxon>Pseudomonadati</taxon>
        <taxon>Pseudomonadota</taxon>
        <taxon>Alphaproteobacteria</taxon>
        <taxon>Rhodobacterales</taxon>
        <taxon>Paracoccaceae</taxon>
        <taxon>Pararhodobacter</taxon>
    </lineage>
</organism>
<dbReference type="Pfam" id="PF02776">
    <property type="entry name" value="TPP_enzyme_N"/>
    <property type="match status" value="1"/>
</dbReference>
<keyword evidence="2" id="KW-0808">Transferase</keyword>
<proteinExistence type="inferred from homology"/>
<evidence type="ECO:0000256" key="4">
    <source>
        <dbReference type="RuleBase" id="RU362132"/>
    </source>
</evidence>
<dbReference type="GO" id="GO:0003984">
    <property type="term" value="F:acetolactate synthase activity"/>
    <property type="evidence" value="ECO:0007669"/>
    <property type="project" value="TreeGrafter"/>
</dbReference>
<dbReference type="NCBIfam" id="NF006122">
    <property type="entry name" value="PRK08266.1"/>
    <property type="match status" value="1"/>
</dbReference>
<evidence type="ECO:0000313" key="9">
    <source>
        <dbReference type="Proteomes" id="UP000244810"/>
    </source>
</evidence>
<protein>
    <recommendedName>
        <fullName evidence="10">Acetolactate synthase</fullName>
    </recommendedName>
</protein>
<dbReference type="InterPro" id="IPR045229">
    <property type="entry name" value="TPP_enz"/>
</dbReference>
<evidence type="ECO:0000313" key="8">
    <source>
        <dbReference type="EMBL" id="PVE47873.1"/>
    </source>
</evidence>
<dbReference type="InterPro" id="IPR029061">
    <property type="entry name" value="THDP-binding"/>
</dbReference>
<keyword evidence="9" id="KW-1185">Reference proteome</keyword>
<dbReference type="SUPFAM" id="SSF52518">
    <property type="entry name" value="Thiamin diphosphate-binding fold (THDP-binding)"/>
    <property type="match status" value="2"/>
</dbReference>
<accession>A0A2T7USZ9</accession>
<evidence type="ECO:0000256" key="2">
    <source>
        <dbReference type="ARBA" id="ARBA00022679"/>
    </source>
</evidence>
<name>A0A2T7USZ9_9RHOB</name>
<evidence type="ECO:0000256" key="1">
    <source>
        <dbReference type="ARBA" id="ARBA00007812"/>
    </source>
</evidence>
<dbReference type="Proteomes" id="UP000244810">
    <property type="component" value="Unassembled WGS sequence"/>
</dbReference>
<keyword evidence="3 4" id="KW-0786">Thiamine pyrophosphate</keyword>
<dbReference type="GO" id="GO:0030976">
    <property type="term" value="F:thiamine pyrophosphate binding"/>
    <property type="evidence" value="ECO:0007669"/>
    <property type="project" value="InterPro"/>
</dbReference>
<dbReference type="GO" id="GO:0000287">
    <property type="term" value="F:magnesium ion binding"/>
    <property type="evidence" value="ECO:0007669"/>
    <property type="project" value="InterPro"/>
</dbReference>
<feature type="domain" description="Thiamine pyrophosphate enzyme central" evidence="5">
    <location>
        <begin position="201"/>
        <end position="325"/>
    </location>
</feature>
<dbReference type="Gene3D" id="3.40.50.1220">
    <property type="entry name" value="TPP-binding domain"/>
    <property type="match status" value="1"/>
</dbReference>
<dbReference type="OrthoDB" id="4494979at2"/>
<dbReference type="SUPFAM" id="SSF52467">
    <property type="entry name" value="DHS-like NAD/FAD-binding domain"/>
    <property type="match status" value="1"/>
</dbReference>
<feature type="domain" description="Thiamine pyrophosphate enzyme N-terminal TPP-binding" evidence="7">
    <location>
        <begin position="11"/>
        <end position="129"/>
    </location>
</feature>
<dbReference type="PANTHER" id="PTHR18968">
    <property type="entry name" value="THIAMINE PYROPHOSPHATE ENZYMES"/>
    <property type="match status" value="1"/>
</dbReference>
<dbReference type="Gene3D" id="3.40.50.970">
    <property type="match status" value="2"/>
</dbReference>
<evidence type="ECO:0000256" key="3">
    <source>
        <dbReference type="ARBA" id="ARBA00023052"/>
    </source>
</evidence>
<dbReference type="InterPro" id="IPR012001">
    <property type="entry name" value="Thiamin_PyroP_enz_TPP-bd_dom"/>
</dbReference>
<dbReference type="AlphaFoldDB" id="A0A2T7USZ9"/>
<comment type="caution">
    <text evidence="8">The sequence shown here is derived from an EMBL/GenBank/DDBJ whole genome shotgun (WGS) entry which is preliminary data.</text>
</comment>
<reference evidence="8 9" key="1">
    <citation type="journal article" date="2011" name="Syst. Appl. Microbiol.">
        <title>Defluviimonas denitrificans gen. nov., sp. nov., and Pararhodobacter aggregans gen. nov., sp. nov., non-phototrophic Rhodobacteraceae from the biofilter of a marine aquaculture.</title>
        <authorList>
            <person name="Foesel B.U."/>
            <person name="Drake H.L."/>
            <person name="Schramm A."/>
        </authorList>
    </citation>
    <scope>NUCLEOTIDE SEQUENCE [LARGE SCALE GENOMIC DNA]</scope>
    <source>
        <strain evidence="8 9">D1-19</strain>
    </source>
</reference>
<sequence length="548" mass="58714">MRTDVAVESLTGGDAVVESLKRWDVDTVFGLPGVQLDQLFDALHRRGNGIRVIHTRHEQGAAYMALGAAASTGKPAVFAVVPGPGVLNAGAALSTAYACGARVLCVTSTVATAQIGRGNGALHEIPDQTGYLRGLTKWYGRATSAAEVPAVMDEAFRQLMSGRPRPVAVEVPPDVLAQRAVFAPQVRPAVPARPLVDASAVESAASLLMAAKKPMILVGSGARHAGPDLTRLAERLQAPVVSRTQGRGIVPDTSDYSWSAAMANDQWADVDVVLALGTRMTQLREWGTDKDLSVIRVDIDYPEIVRSGPPRLGIVADAADFTAELLALVEARGFQAVDRREELRRVRTDFAATLTQTIQPQTDYLRAIRAVLPDDGILVDEMTQVGFVARYAFPVTHPHGFISSSYQGTLGYGFATAIGVQAANPDRRVVAISGDGGFLFTMPELSVLAQQQIPLTTVVFADGHFGNVRRIQERSYGERFIASELHNPDFVQLAQSFGIRGLRAEGPAGLQDALATAFAGDGPTLIEVPVRIEDMASPWQFVHGRKVR</sequence>